<evidence type="ECO:0000313" key="3">
    <source>
        <dbReference type="Proteomes" id="UP001501265"/>
    </source>
</evidence>
<keyword evidence="1" id="KW-0732">Signal</keyword>
<protein>
    <recommendedName>
        <fullName evidence="4">Ig-like domain-containing protein</fullName>
    </recommendedName>
</protein>
<keyword evidence="3" id="KW-1185">Reference proteome</keyword>
<sequence length="177" mass="17653">MLKRLVARLSALGLLVSGLLFAGPGVTGASALPGDLTCPALQTVTYNPGLSLLPQPVSFSSNLVLGPCVSLTQPSITGGTGSFQGTGPLSCVGGSPGAFNIVYNWNDGSSSTVRYTLTIDLKPGGQTVITTLGTVISGVFVGDTASHTTLAITTDLLGCLSPGGITSVSGPIVVTFL</sequence>
<evidence type="ECO:0000313" key="2">
    <source>
        <dbReference type="EMBL" id="GAA4806310.1"/>
    </source>
</evidence>
<accession>A0ABP9C881</accession>
<name>A0ABP9C881_9ACTN</name>
<evidence type="ECO:0008006" key="4">
    <source>
        <dbReference type="Google" id="ProtNLM"/>
    </source>
</evidence>
<evidence type="ECO:0000256" key="1">
    <source>
        <dbReference type="SAM" id="SignalP"/>
    </source>
</evidence>
<feature type="signal peptide" evidence="1">
    <location>
        <begin position="1"/>
        <end position="22"/>
    </location>
</feature>
<dbReference type="RefSeq" id="WP_345621245.1">
    <property type="nucleotide sequence ID" value="NZ_BAABIG010000039.1"/>
</dbReference>
<dbReference type="EMBL" id="BAABIG010000039">
    <property type="protein sequence ID" value="GAA4806310.1"/>
    <property type="molecule type" value="Genomic_DNA"/>
</dbReference>
<feature type="chain" id="PRO_5045676856" description="Ig-like domain-containing protein" evidence="1">
    <location>
        <begin position="23"/>
        <end position="177"/>
    </location>
</feature>
<reference evidence="3" key="1">
    <citation type="journal article" date="2019" name="Int. J. Syst. Evol. Microbiol.">
        <title>The Global Catalogue of Microorganisms (GCM) 10K type strain sequencing project: providing services to taxonomists for standard genome sequencing and annotation.</title>
        <authorList>
            <consortium name="The Broad Institute Genomics Platform"/>
            <consortium name="The Broad Institute Genome Sequencing Center for Infectious Disease"/>
            <person name="Wu L."/>
            <person name="Ma J."/>
        </authorList>
    </citation>
    <scope>NUCLEOTIDE SEQUENCE [LARGE SCALE GENOMIC DNA]</scope>
    <source>
        <strain evidence="3">JCM 18081</strain>
    </source>
</reference>
<proteinExistence type="predicted"/>
<gene>
    <name evidence="2" type="ORF">GCM10023220_40340</name>
</gene>
<dbReference type="Proteomes" id="UP001501265">
    <property type="component" value="Unassembled WGS sequence"/>
</dbReference>
<comment type="caution">
    <text evidence="2">The sequence shown here is derived from an EMBL/GenBank/DDBJ whole genome shotgun (WGS) entry which is preliminary data.</text>
</comment>
<organism evidence="2 3">
    <name type="scientific">Streptomyces ziwulingensis</name>
    <dbReference type="NCBI Taxonomy" id="1045501"/>
    <lineage>
        <taxon>Bacteria</taxon>
        <taxon>Bacillati</taxon>
        <taxon>Actinomycetota</taxon>
        <taxon>Actinomycetes</taxon>
        <taxon>Kitasatosporales</taxon>
        <taxon>Streptomycetaceae</taxon>
        <taxon>Streptomyces</taxon>
    </lineage>
</organism>